<dbReference type="Proteomes" id="UP000886611">
    <property type="component" value="Unassembled WGS sequence"/>
</dbReference>
<evidence type="ECO:0000313" key="5">
    <source>
        <dbReference type="Proteomes" id="UP000886611"/>
    </source>
</evidence>
<dbReference type="PROSITE" id="PS50157">
    <property type="entry name" value="ZINC_FINGER_C2H2_2"/>
    <property type="match status" value="1"/>
</dbReference>
<dbReference type="InterPro" id="IPR033375">
    <property type="entry name" value="Cggbp1"/>
</dbReference>
<dbReference type="SUPFAM" id="SSF53098">
    <property type="entry name" value="Ribonuclease H-like"/>
    <property type="match status" value="1"/>
</dbReference>
<dbReference type="PANTHER" id="PTHR32344">
    <property type="entry name" value="U1-TYPE DOMAIN-CONTAINING PROTEIN"/>
    <property type="match status" value="1"/>
</dbReference>
<feature type="compositionally biased region" description="Basic and acidic residues" evidence="2">
    <location>
        <begin position="10"/>
        <end position="32"/>
    </location>
</feature>
<protein>
    <submittedName>
        <fullName evidence="4">CGBP1 protein</fullName>
    </submittedName>
</protein>
<keyword evidence="1" id="KW-0862">Zinc</keyword>
<feature type="region of interest" description="Disordered" evidence="2">
    <location>
        <begin position="1"/>
        <end position="49"/>
    </location>
</feature>
<evidence type="ECO:0000259" key="3">
    <source>
        <dbReference type="PROSITE" id="PS50157"/>
    </source>
</evidence>
<keyword evidence="5" id="KW-1185">Reference proteome</keyword>
<dbReference type="GO" id="GO:0008270">
    <property type="term" value="F:zinc ion binding"/>
    <property type="evidence" value="ECO:0007669"/>
    <property type="project" value="UniProtKB-KW"/>
</dbReference>
<organism evidence="4 5">
    <name type="scientific">Polypterus senegalus</name>
    <name type="common">Senegal bichir</name>
    <dbReference type="NCBI Taxonomy" id="55291"/>
    <lineage>
        <taxon>Eukaryota</taxon>
        <taxon>Metazoa</taxon>
        <taxon>Chordata</taxon>
        <taxon>Craniata</taxon>
        <taxon>Vertebrata</taxon>
        <taxon>Euteleostomi</taxon>
        <taxon>Actinopterygii</taxon>
        <taxon>Polypteriformes</taxon>
        <taxon>Polypteridae</taxon>
        <taxon>Polypterus</taxon>
    </lineage>
</organism>
<proteinExistence type="predicted"/>
<dbReference type="InterPro" id="IPR003604">
    <property type="entry name" value="Matrin/U1-like-C_Znf_C2H2"/>
</dbReference>
<dbReference type="SMART" id="SM00451">
    <property type="entry name" value="ZnF_U1"/>
    <property type="match status" value="2"/>
</dbReference>
<dbReference type="InterPro" id="IPR012337">
    <property type="entry name" value="RNaseH-like_sf"/>
</dbReference>
<keyword evidence="1" id="KW-0479">Metal-binding</keyword>
<feature type="non-terminal residue" evidence="4">
    <location>
        <position position="1"/>
    </location>
</feature>
<comment type="caution">
    <text evidence="4">The sequence shown here is derived from an EMBL/GenBank/DDBJ whole genome shotgun (WGS) entry which is preliminary data.</text>
</comment>
<sequence length="791" mass="89742">MSGKTSSKKKMPENDIHSDVVVKENVRRKAEEALSEPEASSQGEAKRHCAGSAEHCNNAVDDQMTADCKMETDREKCKSPLAPLKWVVADDRTIKIKEEFQVRPGETLPQSAKNTSFPCPHCKTCFTGEHYLERHVKKTHREQYLELLRNRTGGAAKTAGNASSSAVFLKPKEVSKLDAIVVPSSDRSLSKGIVVDSARTKKVLRITAKDRSLEFKNKLHEDGGKLFCTCCSVVLDHTRRSVIIDHLKSQGHIKREKQAQEDDRFRKKQRTLTTTFQQIGPGHSVGTRDVARDLFISFLEAGIPLEKADHPSIRNFLLTHVNNGTSIPGADGLRRKYILEMYNEKKNTIRLKLHKKKLAIIVEEASDIDERKVLSILAAPMERDGQGHLQPYLLETKFWSTISHSSVAQSVVQILSQYDIDFDDVHILDTDNTTYMRRSYSCVLKGLLTNCIHVTRLEHIVELVTSAFQKPFWLARQYVELFQKLFALPGGIKSRYLQCLREDNPSNIATIPPQVRLSECSSFLAAAKYHSEHFDIQQQFVEKEMEQMKTPCHTLQSLKEMLDDEGCLLRLQLSFISEKLENIANLLGRFKLHVPVATEVVDTLDELRAYLESQLPVETESWEEPGISRALEAELSQLFRDAFQEASCQLAHYIMEDGQPGYEFLKAVRIFAPAKAHFLSQRKEDYNVIPGWDSIPDEEFEMYKQILVCGSTGEADLQAFWTHASSRIPALASLALSWVNSVANWADTDRSLGLEKLIRCKRQSGVDEEELQKLTVLFYNSDETTHFSSDW</sequence>
<evidence type="ECO:0000256" key="2">
    <source>
        <dbReference type="SAM" id="MobiDB-lite"/>
    </source>
</evidence>
<dbReference type="GO" id="GO:0005634">
    <property type="term" value="C:nucleus"/>
    <property type="evidence" value="ECO:0007669"/>
    <property type="project" value="InterPro"/>
</dbReference>
<evidence type="ECO:0000256" key="1">
    <source>
        <dbReference type="PROSITE-ProRule" id="PRU00042"/>
    </source>
</evidence>
<accession>A0A8X7WTV9</accession>
<dbReference type="PROSITE" id="PS00028">
    <property type="entry name" value="ZINC_FINGER_C2H2_1"/>
    <property type="match status" value="1"/>
</dbReference>
<feature type="non-terminal residue" evidence="4">
    <location>
        <position position="791"/>
    </location>
</feature>
<reference evidence="4 5" key="1">
    <citation type="journal article" date="2021" name="Cell">
        <title>Tracing the genetic footprints of vertebrate landing in non-teleost ray-finned fishes.</title>
        <authorList>
            <person name="Bi X."/>
            <person name="Wang K."/>
            <person name="Yang L."/>
            <person name="Pan H."/>
            <person name="Jiang H."/>
            <person name="Wei Q."/>
            <person name="Fang M."/>
            <person name="Yu H."/>
            <person name="Zhu C."/>
            <person name="Cai Y."/>
            <person name="He Y."/>
            <person name="Gan X."/>
            <person name="Zeng H."/>
            <person name="Yu D."/>
            <person name="Zhu Y."/>
            <person name="Jiang H."/>
            <person name="Qiu Q."/>
            <person name="Yang H."/>
            <person name="Zhang Y.E."/>
            <person name="Wang W."/>
            <person name="Zhu M."/>
            <person name="He S."/>
            <person name="Zhang G."/>
        </authorList>
    </citation>
    <scope>NUCLEOTIDE SEQUENCE [LARGE SCALE GENOMIC DNA]</scope>
    <source>
        <strain evidence="4">Bchr_013</strain>
    </source>
</reference>
<feature type="domain" description="C2H2-type" evidence="3">
    <location>
        <begin position="117"/>
        <end position="145"/>
    </location>
</feature>
<keyword evidence="1" id="KW-0863">Zinc-finger</keyword>
<dbReference type="GO" id="GO:0006357">
    <property type="term" value="P:regulation of transcription by RNA polymerase II"/>
    <property type="evidence" value="ECO:0007669"/>
    <property type="project" value="InterPro"/>
</dbReference>
<dbReference type="EMBL" id="JAATIS010009265">
    <property type="protein sequence ID" value="KAG2455269.1"/>
    <property type="molecule type" value="Genomic_DNA"/>
</dbReference>
<name>A0A8X7WTV9_POLSE</name>
<dbReference type="AlphaFoldDB" id="A0A8X7WTV9"/>
<dbReference type="GO" id="GO:0003690">
    <property type="term" value="F:double-stranded DNA binding"/>
    <property type="evidence" value="ECO:0007669"/>
    <property type="project" value="InterPro"/>
</dbReference>
<evidence type="ECO:0000313" key="4">
    <source>
        <dbReference type="EMBL" id="KAG2455269.1"/>
    </source>
</evidence>
<dbReference type="InterPro" id="IPR013087">
    <property type="entry name" value="Znf_C2H2_type"/>
</dbReference>
<dbReference type="PANTHER" id="PTHR32344:SF1">
    <property type="entry name" value="U1-TYPE DOMAIN-CONTAINING PROTEIN"/>
    <property type="match status" value="1"/>
</dbReference>
<dbReference type="Gene3D" id="3.30.160.60">
    <property type="entry name" value="Classic Zinc Finger"/>
    <property type="match status" value="1"/>
</dbReference>
<gene>
    <name evidence="4" type="primary">Cggbp1_1</name>
    <name evidence="4" type="ORF">GTO96_0007583</name>
</gene>